<dbReference type="PANTHER" id="PTHR30203:SF32">
    <property type="entry name" value="CATION EFFLUX SYSTEM PROTEIN CUSC"/>
    <property type="match status" value="1"/>
</dbReference>
<organism evidence="4 5">
    <name type="scientific">Gallaecimonas pentaromativorans</name>
    <dbReference type="NCBI Taxonomy" id="584787"/>
    <lineage>
        <taxon>Bacteria</taxon>
        <taxon>Pseudomonadati</taxon>
        <taxon>Pseudomonadota</taxon>
        <taxon>Gammaproteobacteria</taxon>
        <taxon>Enterobacterales</taxon>
        <taxon>Gallaecimonadaceae</taxon>
        <taxon>Gallaecimonas</taxon>
    </lineage>
</organism>
<dbReference type="InterPro" id="IPR003423">
    <property type="entry name" value="OMP_efflux"/>
</dbReference>
<keyword evidence="5" id="KW-1185">Reference proteome</keyword>
<dbReference type="Proteomes" id="UP000268033">
    <property type="component" value="Unassembled WGS sequence"/>
</dbReference>
<dbReference type="STRING" id="584787.GCA_001247655_00332"/>
<dbReference type="InterPro" id="IPR010131">
    <property type="entry name" value="MdtP/NodT-like"/>
</dbReference>
<evidence type="ECO:0000256" key="3">
    <source>
        <dbReference type="RuleBase" id="RU362097"/>
    </source>
</evidence>
<evidence type="ECO:0000313" key="4">
    <source>
        <dbReference type="EMBL" id="ROQ28502.1"/>
    </source>
</evidence>
<dbReference type="Gene3D" id="2.20.200.10">
    <property type="entry name" value="Outer membrane efflux proteins (OEP)"/>
    <property type="match status" value="1"/>
</dbReference>
<dbReference type="PANTHER" id="PTHR30203">
    <property type="entry name" value="OUTER MEMBRANE CATION EFFLUX PROTEIN"/>
    <property type="match status" value="1"/>
</dbReference>
<evidence type="ECO:0000256" key="1">
    <source>
        <dbReference type="ARBA" id="ARBA00004459"/>
    </source>
</evidence>
<keyword evidence="3" id="KW-0564">Palmitate</keyword>
<dbReference type="RefSeq" id="WP_123420995.1">
    <property type="nucleotide sequence ID" value="NZ_RJUL01000003.1"/>
</dbReference>
<dbReference type="NCBIfam" id="TIGR01845">
    <property type="entry name" value="outer_NodT"/>
    <property type="match status" value="1"/>
</dbReference>
<keyword evidence="3" id="KW-0812">Transmembrane</keyword>
<keyword evidence="3" id="KW-1134">Transmembrane beta strand</keyword>
<evidence type="ECO:0000313" key="5">
    <source>
        <dbReference type="Proteomes" id="UP000268033"/>
    </source>
</evidence>
<dbReference type="GO" id="GO:0009279">
    <property type="term" value="C:cell outer membrane"/>
    <property type="evidence" value="ECO:0007669"/>
    <property type="project" value="UniProtKB-SubCell"/>
</dbReference>
<dbReference type="SUPFAM" id="SSF56954">
    <property type="entry name" value="Outer membrane efflux proteins (OEP)"/>
    <property type="match status" value="1"/>
</dbReference>
<comment type="similarity">
    <text evidence="2 3">Belongs to the outer membrane factor (OMF) (TC 1.B.17) family.</text>
</comment>
<dbReference type="Pfam" id="PF02321">
    <property type="entry name" value="OEP"/>
    <property type="match status" value="2"/>
</dbReference>
<comment type="subcellular location">
    <subcellularLocation>
        <location evidence="1 3">Cell outer membrane</location>
        <topology evidence="1 3">Lipid-anchor</topology>
    </subcellularLocation>
</comment>
<gene>
    <name evidence="4" type="ORF">EDC28_10395</name>
</gene>
<dbReference type="Gene3D" id="1.20.1600.10">
    <property type="entry name" value="Outer membrane efflux proteins (OEP)"/>
    <property type="match status" value="1"/>
</dbReference>
<evidence type="ECO:0000256" key="2">
    <source>
        <dbReference type="ARBA" id="ARBA00007613"/>
    </source>
</evidence>
<dbReference type="GO" id="GO:0015562">
    <property type="term" value="F:efflux transmembrane transporter activity"/>
    <property type="evidence" value="ECO:0007669"/>
    <property type="project" value="InterPro"/>
</dbReference>
<keyword evidence="3 4" id="KW-0449">Lipoprotein</keyword>
<dbReference type="AlphaFoldDB" id="A0A3N1PAT4"/>
<dbReference type="EMBL" id="RJUL01000003">
    <property type="protein sequence ID" value="ROQ28502.1"/>
    <property type="molecule type" value="Genomic_DNA"/>
</dbReference>
<name>A0A3N1PAT4_9GAMM</name>
<reference evidence="4 5" key="1">
    <citation type="submission" date="2018-11" db="EMBL/GenBank/DDBJ databases">
        <title>Genomic Encyclopedia of Type Strains, Phase IV (KMG-IV): sequencing the most valuable type-strain genomes for metagenomic binning, comparative biology and taxonomic classification.</title>
        <authorList>
            <person name="Goeker M."/>
        </authorList>
    </citation>
    <scope>NUCLEOTIDE SEQUENCE [LARGE SCALE GENOMIC DNA]</scope>
    <source>
        <strain evidence="4 5">DSM 21945</strain>
    </source>
</reference>
<sequence>MNNAKPLLLALTVALALGGCARTQYQRPDAAIPNQWSQPLSGQAYAADARWWDSFNDPALSALIDKVLANNNDLAAATLTLRQAMLQSGLTNTNLTPDVSAGVSASKSKDIKHGASSDPSYSANLNLSYELDLWGKLAAARDQDAWEAIATGYDRQATALALVGTTAQLYWQLGYLNQAIRDGEASIGYAQKTLELVKVRYEAGDVSRLELLQAQQSVASQQSNQAALLQQRSEARSALAILFNQGPNNQEAEPASLPAITLPAVPAGLPADVLARRPDLEAAEWRLKASLANVDAVTDSFYPSLTLTGSLGSSSDALKNVLQNPIATLGAGLALPFIQWHTRDLSIQVADTQYQKAVVNFRQSLYSAFKEVEDSLSARDNYRRQGEVLAQYLAAAKEAEQIAKVRYESGATDVQDFLDQQERRRTAELSVVQNRYNQLSNLMTLYQALGGGIEKTLVENPPASSAGQ</sequence>
<comment type="caution">
    <text evidence="4">The sequence shown here is derived from an EMBL/GenBank/DDBJ whole genome shotgun (WGS) entry which is preliminary data.</text>
</comment>
<keyword evidence="3" id="KW-0472">Membrane</keyword>
<protein>
    <submittedName>
        <fullName evidence="4">NodT family efflux transporter outer membrane factor (OMF) lipoprotein</fullName>
    </submittedName>
</protein>
<accession>A0A3N1PAT4</accession>
<dbReference type="PROSITE" id="PS51257">
    <property type="entry name" value="PROKAR_LIPOPROTEIN"/>
    <property type="match status" value="1"/>
</dbReference>
<proteinExistence type="inferred from homology"/>